<dbReference type="PANTHER" id="PTHR42781:SF4">
    <property type="entry name" value="SPERMIDINE_PUTRESCINE IMPORT ATP-BINDING PROTEIN POTA"/>
    <property type="match status" value="1"/>
</dbReference>
<evidence type="ECO:0000313" key="6">
    <source>
        <dbReference type="Proteomes" id="UP000198846"/>
    </source>
</evidence>
<dbReference type="AlphaFoldDB" id="A0A1H3X1J0"/>
<sequence length="197" mass="22439">MSEIEVSNSDIYMQPNVVFSHGKNYLIKANSGHGKTSILNFIYGSSTNYQGRISYNSKTEINVLRLRKEKLSYVFQDFKLFSSLSVYQNIVLKNNLTHHKTQDEIDAFINQLGLEHKRDSLVENLSLGQKQRVAIIRALCQPFQFILLDEPFSHLDPTNIKIASALIQNEAMQQNAGILMTALDMVHVFNFNATINL</sequence>
<dbReference type="GO" id="GO:0005524">
    <property type="term" value="F:ATP binding"/>
    <property type="evidence" value="ECO:0007669"/>
    <property type="project" value="UniProtKB-KW"/>
</dbReference>
<protein>
    <submittedName>
        <fullName evidence="5">Putative ABC transport system ATP-binding protein</fullName>
    </submittedName>
</protein>
<dbReference type="InterPro" id="IPR027417">
    <property type="entry name" value="P-loop_NTPase"/>
</dbReference>
<feature type="domain" description="ABC transporter" evidence="4">
    <location>
        <begin position="1"/>
        <end position="197"/>
    </location>
</feature>
<proteinExistence type="predicted"/>
<dbReference type="STRING" id="283786.SAMN04487990_104106"/>
<dbReference type="Pfam" id="PF00005">
    <property type="entry name" value="ABC_tran"/>
    <property type="match status" value="1"/>
</dbReference>
<keyword evidence="3 5" id="KW-0067">ATP-binding</keyword>
<keyword evidence="1" id="KW-0813">Transport</keyword>
<reference evidence="5 6" key="1">
    <citation type="submission" date="2016-10" db="EMBL/GenBank/DDBJ databases">
        <authorList>
            <person name="de Groot N.N."/>
        </authorList>
    </citation>
    <scope>NUCLEOTIDE SEQUENCE [LARGE SCALE GENOMIC DNA]</scope>
    <source>
        <strain evidence="5 6">DSM 23842</strain>
    </source>
</reference>
<gene>
    <name evidence="5" type="ORF">SAMN04487990_104106</name>
</gene>
<dbReference type="Gene3D" id="3.40.50.300">
    <property type="entry name" value="P-loop containing nucleotide triphosphate hydrolases"/>
    <property type="match status" value="1"/>
</dbReference>
<dbReference type="PROSITE" id="PS50893">
    <property type="entry name" value="ABC_TRANSPORTER_2"/>
    <property type="match status" value="1"/>
</dbReference>
<dbReference type="PROSITE" id="PS00211">
    <property type="entry name" value="ABC_TRANSPORTER_1"/>
    <property type="match status" value="1"/>
</dbReference>
<dbReference type="InterPro" id="IPR003439">
    <property type="entry name" value="ABC_transporter-like_ATP-bd"/>
</dbReference>
<organism evidence="5 6">
    <name type="scientific">Bizionia paragorgiae</name>
    <dbReference type="NCBI Taxonomy" id="283786"/>
    <lineage>
        <taxon>Bacteria</taxon>
        <taxon>Pseudomonadati</taxon>
        <taxon>Bacteroidota</taxon>
        <taxon>Flavobacteriia</taxon>
        <taxon>Flavobacteriales</taxon>
        <taxon>Flavobacteriaceae</taxon>
        <taxon>Bizionia</taxon>
    </lineage>
</organism>
<dbReference type="RefSeq" id="WP_245705867.1">
    <property type="nucleotide sequence ID" value="NZ_FNQK01000004.1"/>
</dbReference>
<accession>A0A1H3X1J0</accession>
<evidence type="ECO:0000256" key="1">
    <source>
        <dbReference type="ARBA" id="ARBA00022448"/>
    </source>
</evidence>
<dbReference type="EMBL" id="FNQK01000004">
    <property type="protein sequence ID" value="SDZ93257.1"/>
    <property type="molecule type" value="Genomic_DNA"/>
</dbReference>
<evidence type="ECO:0000256" key="2">
    <source>
        <dbReference type="ARBA" id="ARBA00022741"/>
    </source>
</evidence>
<dbReference type="InterPro" id="IPR050093">
    <property type="entry name" value="ABC_SmlMolc_Importer"/>
</dbReference>
<evidence type="ECO:0000256" key="3">
    <source>
        <dbReference type="ARBA" id="ARBA00022840"/>
    </source>
</evidence>
<keyword evidence="6" id="KW-1185">Reference proteome</keyword>
<evidence type="ECO:0000313" key="5">
    <source>
        <dbReference type="EMBL" id="SDZ93257.1"/>
    </source>
</evidence>
<dbReference type="Proteomes" id="UP000198846">
    <property type="component" value="Unassembled WGS sequence"/>
</dbReference>
<evidence type="ECO:0000259" key="4">
    <source>
        <dbReference type="PROSITE" id="PS50893"/>
    </source>
</evidence>
<dbReference type="SUPFAM" id="SSF52540">
    <property type="entry name" value="P-loop containing nucleoside triphosphate hydrolases"/>
    <property type="match status" value="1"/>
</dbReference>
<dbReference type="GO" id="GO:0016887">
    <property type="term" value="F:ATP hydrolysis activity"/>
    <property type="evidence" value="ECO:0007669"/>
    <property type="project" value="InterPro"/>
</dbReference>
<dbReference type="InterPro" id="IPR017871">
    <property type="entry name" value="ABC_transporter-like_CS"/>
</dbReference>
<dbReference type="PANTHER" id="PTHR42781">
    <property type="entry name" value="SPERMIDINE/PUTRESCINE IMPORT ATP-BINDING PROTEIN POTA"/>
    <property type="match status" value="1"/>
</dbReference>
<name>A0A1H3X1J0_BIZPA</name>
<keyword evidence="2" id="KW-0547">Nucleotide-binding</keyword>